<keyword evidence="5" id="KW-1185">Reference proteome</keyword>
<dbReference type="InterPro" id="IPR016181">
    <property type="entry name" value="Acyl_CoA_acyltransferase"/>
</dbReference>
<dbReference type="PROSITE" id="PS51186">
    <property type="entry name" value="GNAT"/>
    <property type="match status" value="1"/>
</dbReference>
<evidence type="ECO:0000256" key="2">
    <source>
        <dbReference type="ARBA" id="ARBA00023315"/>
    </source>
</evidence>
<dbReference type="SUPFAM" id="SSF55729">
    <property type="entry name" value="Acyl-CoA N-acyltransferases (Nat)"/>
    <property type="match status" value="1"/>
</dbReference>
<dbReference type="Proteomes" id="UP000582837">
    <property type="component" value="Unassembled WGS sequence"/>
</dbReference>
<evidence type="ECO:0000256" key="1">
    <source>
        <dbReference type="ARBA" id="ARBA00022679"/>
    </source>
</evidence>
<dbReference type="Gene3D" id="3.40.630.30">
    <property type="match status" value="1"/>
</dbReference>
<organism evidence="4 5">
    <name type="scientific">Longimicrobium terrae</name>
    <dbReference type="NCBI Taxonomy" id="1639882"/>
    <lineage>
        <taxon>Bacteria</taxon>
        <taxon>Pseudomonadati</taxon>
        <taxon>Gemmatimonadota</taxon>
        <taxon>Longimicrobiia</taxon>
        <taxon>Longimicrobiales</taxon>
        <taxon>Longimicrobiaceae</taxon>
        <taxon>Longimicrobium</taxon>
    </lineage>
</organism>
<protein>
    <submittedName>
        <fullName evidence="4">GNAT superfamily N-acetyltransferase</fullName>
    </submittedName>
</protein>
<dbReference type="RefSeq" id="WP_170039817.1">
    <property type="nucleotide sequence ID" value="NZ_JABDTL010000002.1"/>
</dbReference>
<dbReference type="PANTHER" id="PTHR43877">
    <property type="entry name" value="AMINOALKYLPHOSPHONATE N-ACETYLTRANSFERASE-RELATED-RELATED"/>
    <property type="match status" value="1"/>
</dbReference>
<evidence type="ECO:0000259" key="3">
    <source>
        <dbReference type="PROSITE" id="PS51186"/>
    </source>
</evidence>
<gene>
    <name evidence="4" type="ORF">HNQ61_001692</name>
</gene>
<dbReference type="CDD" id="cd04301">
    <property type="entry name" value="NAT_SF"/>
    <property type="match status" value="1"/>
</dbReference>
<evidence type="ECO:0000313" key="5">
    <source>
        <dbReference type="Proteomes" id="UP000582837"/>
    </source>
</evidence>
<dbReference type="InterPro" id="IPR000182">
    <property type="entry name" value="GNAT_dom"/>
</dbReference>
<comment type="caution">
    <text evidence="4">The sequence shown here is derived from an EMBL/GenBank/DDBJ whole genome shotgun (WGS) entry which is preliminary data.</text>
</comment>
<keyword evidence="2" id="KW-0012">Acyltransferase</keyword>
<dbReference type="EMBL" id="JACHIA010000003">
    <property type="protein sequence ID" value="MBB6070075.1"/>
    <property type="molecule type" value="Genomic_DNA"/>
</dbReference>
<feature type="domain" description="N-acetyltransferase" evidence="3">
    <location>
        <begin position="42"/>
        <end position="189"/>
    </location>
</feature>
<dbReference type="InterPro" id="IPR008125">
    <property type="entry name" value="Streptothricin_AcTrfase"/>
</dbReference>
<dbReference type="AlphaFoldDB" id="A0A841GX15"/>
<dbReference type="GO" id="GO:0016747">
    <property type="term" value="F:acyltransferase activity, transferring groups other than amino-acyl groups"/>
    <property type="evidence" value="ECO:0007669"/>
    <property type="project" value="InterPro"/>
</dbReference>
<dbReference type="InterPro" id="IPR050832">
    <property type="entry name" value="Bact_Acetyltransf"/>
</dbReference>
<dbReference type="Pfam" id="PF00583">
    <property type="entry name" value="Acetyltransf_1"/>
    <property type="match status" value="1"/>
</dbReference>
<dbReference type="PRINTS" id="PR01754">
    <property type="entry name" value="SACTRNSFRASE"/>
</dbReference>
<keyword evidence="1 4" id="KW-0808">Transferase</keyword>
<dbReference type="PANTHER" id="PTHR43877:SF2">
    <property type="entry name" value="AMINOALKYLPHOSPHONATE N-ACETYLTRANSFERASE-RELATED"/>
    <property type="match status" value="1"/>
</dbReference>
<evidence type="ECO:0000313" key="4">
    <source>
        <dbReference type="EMBL" id="MBB6070075.1"/>
    </source>
</evidence>
<reference evidence="4 5" key="1">
    <citation type="submission" date="2020-08" db="EMBL/GenBank/DDBJ databases">
        <title>Genomic Encyclopedia of Type Strains, Phase IV (KMG-IV): sequencing the most valuable type-strain genomes for metagenomic binning, comparative biology and taxonomic classification.</title>
        <authorList>
            <person name="Goeker M."/>
        </authorList>
    </citation>
    <scope>NUCLEOTIDE SEQUENCE [LARGE SCALE GENOMIC DNA]</scope>
    <source>
        <strain evidence="4 5">DSM 29007</strain>
    </source>
</reference>
<accession>A0A841GX15</accession>
<name>A0A841GX15_9BACT</name>
<proteinExistence type="predicted"/>
<sequence>MITLHEEPLSMLVEHGSVPIRFAVRRVLEVCAVDGGFGGMTLTERAVDEPWIKDYNEIERPERWAARFNVSRWGLIAARDDGARIGGAVIAFGADDVMMLEGRTDLAVLWDLRVAPEHRGRGVGGLLFRAVERWAAERGCRWLKVETQNINVDACRFYARRGCTLGGINRFAYPDLPDEAQLLWYRDLHAER</sequence>